<evidence type="ECO:0000259" key="11">
    <source>
        <dbReference type="Pfam" id="PF04136"/>
    </source>
</evidence>
<dbReference type="EMBL" id="JANBPU010000034">
    <property type="protein sequence ID" value="KAJ1919007.1"/>
    <property type="molecule type" value="Genomic_DNA"/>
</dbReference>
<keyword evidence="9" id="KW-0175">Coiled coil</keyword>
<evidence type="ECO:0000256" key="9">
    <source>
        <dbReference type="SAM" id="Coils"/>
    </source>
</evidence>
<feature type="compositionally biased region" description="Polar residues" evidence="10">
    <location>
        <begin position="45"/>
        <end position="54"/>
    </location>
</feature>
<feature type="compositionally biased region" description="Low complexity" evidence="10">
    <location>
        <begin position="60"/>
        <end position="71"/>
    </location>
</feature>
<feature type="region of interest" description="Disordered" evidence="10">
    <location>
        <begin position="45"/>
        <end position="71"/>
    </location>
</feature>
<name>A0A9W8A1M4_9FUNG</name>
<evidence type="ECO:0000256" key="5">
    <source>
        <dbReference type="ARBA" id="ARBA00022927"/>
    </source>
</evidence>
<evidence type="ECO:0000256" key="2">
    <source>
        <dbReference type="ARBA" id="ARBA00009936"/>
    </source>
</evidence>
<dbReference type="GO" id="GO:0005801">
    <property type="term" value="C:cis-Golgi network"/>
    <property type="evidence" value="ECO:0007669"/>
    <property type="project" value="InterPro"/>
</dbReference>
<keyword evidence="5" id="KW-0653">Protein transport</keyword>
<evidence type="ECO:0000259" key="12">
    <source>
        <dbReference type="Pfam" id="PF20671"/>
    </source>
</evidence>
<evidence type="ECO:0000256" key="3">
    <source>
        <dbReference type="ARBA" id="ARBA00020976"/>
    </source>
</evidence>
<keyword evidence="7" id="KW-0472">Membrane</keyword>
<dbReference type="GO" id="GO:0006891">
    <property type="term" value="P:intra-Golgi vesicle-mediated transport"/>
    <property type="evidence" value="ECO:0007669"/>
    <property type="project" value="TreeGrafter"/>
</dbReference>
<organism evidence="13 14">
    <name type="scientific">Mycoemilia scoparia</name>
    <dbReference type="NCBI Taxonomy" id="417184"/>
    <lineage>
        <taxon>Eukaryota</taxon>
        <taxon>Fungi</taxon>
        <taxon>Fungi incertae sedis</taxon>
        <taxon>Zoopagomycota</taxon>
        <taxon>Kickxellomycotina</taxon>
        <taxon>Kickxellomycetes</taxon>
        <taxon>Kickxellales</taxon>
        <taxon>Kickxellaceae</taxon>
        <taxon>Mycoemilia</taxon>
    </lineage>
</organism>
<dbReference type="Pfam" id="PF04136">
    <property type="entry name" value="COG3_N"/>
    <property type="match status" value="1"/>
</dbReference>
<evidence type="ECO:0000256" key="7">
    <source>
        <dbReference type="ARBA" id="ARBA00023136"/>
    </source>
</evidence>
<dbReference type="AlphaFoldDB" id="A0A9W8A1M4"/>
<comment type="similarity">
    <text evidence="2">Belongs to the COG3 family.</text>
</comment>
<dbReference type="InterPro" id="IPR048320">
    <property type="entry name" value="COG3_N"/>
</dbReference>
<dbReference type="PANTHER" id="PTHR13302:SF8">
    <property type="entry name" value="CONSERVED OLIGOMERIC GOLGI COMPLEX SUBUNIT 3"/>
    <property type="match status" value="1"/>
</dbReference>
<comment type="caution">
    <text evidence="13">The sequence shown here is derived from an EMBL/GenBank/DDBJ whole genome shotgun (WGS) entry which is preliminary data.</text>
</comment>
<dbReference type="GO" id="GO:0006886">
    <property type="term" value="P:intracellular protein transport"/>
    <property type="evidence" value="ECO:0007669"/>
    <property type="project" value="InterPro"/>
</dbReference>
<feature type="region of interest" description="Disordered" evidence="10">
    <location>
        <begin position="83"/>
        <end position="144"/>
    </location>
</feature>
<feature type="coiled-coil region" evidence="9">
    <location>
        <begin position="548"/>
        <end position="579"/>
    </location>
</feature>
<evidence type="ECO:0000313" key="13">
    <source>
        <dbReference type="EMBL" id="KAJ1919007.1"/>
    </source>
</evidence>
<dbReference type="GO" id="GO:0007030">
    <property type="term" value="P:Golgi organization"/>
    <property type="evidence" value="ECO:0007669"/>
    <property type="project" value="TreeGrafter"/>
</dbReference>
<dbReference type="Proteomes" id="UP001150538">
    <property type="component" value="Unassembled WGS sequence"/>
</dbReference>
<keyword evidence="14" id="KW-1185">Reference proteome</keyword>
<protein>
    <recommendedName>
        <fullName evidence="3">Conserved oligomeric Golgi complex subunit 3</fullName>
    </recommendedName>
    <alternativeName>
        <fullName evidence="8">Component of oligomeric Golgi complex 3</fullName>
    </alternativeName>
</protein>
<dbReference type="GO" id="GO:0000139">
    <property type="term" value="C:Golgi membrane"/>
    <property type="evidence" value="ECO:0007669"/>
    <property type="project" value="UniProtKB-SubCell"/>
</dbReference>
<reference evidence="13" key="1">
    <citation type="submission" date="2022-07" db="EMBL/GenBank/DDBJ databases">
        <title>Phylogenomic reconstructions and comparative analyses of Kickxellomycotina fungi.</title>
        <authorList>
            <person name="Reynolds N.K."/>
            <person name="Stajich J.E."/>
            <person name="Barry K."/>
            <person name="Grigoriev I.V."/>
            <person name="Crous P."/>
            <person name="Smith M.E."/>
        </authorList>
    </citation>
    <scope>NUCLEOTIDE SEQUENCE</scope>
    <source>
        <strain evidence="13">NBRC 100468</strain>
    </source>
</reference>
<accession>A0A9W8A1M4</accession>
<keyword evidence="6" id="KW-0333">Golgi apparatus</keyword>
<comment type="subcellular location">
    <subcellularLocation>
        <location evidence="1">Golgi apparatus membrane</location>
        <topology evidence="1">Peripheral membrane protein</topology>
    </subcellularLocation>
</comment>
<feature type="domain" description="Conserved oligomeric Golgi complex subunit 3 N-terminal" evidence="11">
    <location>
        <begin position="176"/>
        <end position="319"/>
    </location>
</feature>
<dbReference type="InterPro" id="IPR048685">
    <property type="entry name" value="COG3_C"/>
</dbReference>
<evidence type="ECO:0000256" key="1">
    <source>
        <dbReference type="ARBA" id="ARBA00004395"/>
    </source>
</evidence>
<dbReference type="InterPro" id="IPR007265">
    <property type="entry name" value="COG_su3"/>
</dbReference>
<evidence type="ECO:0000256" key="4">
    <source>
        <dbReference type="ARBA" id="ARBA00022448"/>
    </source>
</evidence>
<gene>
    <name evidence="13" type="primary">COG3</name>
    <name evidence="13" type="ORF">H4219_002266</name>
</gene>
<dbReference type="GO" id="GO:0017119">
    <property type="term" value="C:Golgi transport complex"/>
    <property type="evidence" value="ECO:0007669"/>
    <property type="project" value="TreeGrafter"/>
</dbReference>
<feature type="domain" description="Conserved oligomeric Golgi complex subunit 3 C-terminal" evidence="12">
    <location>
        <begin position="342"/>
        <end position="666"/>
    </location>
</feature>
<proteinExistence type="inferred from homology"/>
<keyword evidence="4" id="KW-0813">Transport</keyword>
<evidence type="ECO:0000256" key="10">
    <source>
        <dbReference type="SAM" id="MobiDB-lite"/>
    </source>
</evidence>
<sequence length="682" mass="78638">MTAKLSVEDWGLQLQLNDLTKESILTMQVIDPLTTKVFVDESAKLSSANSSHTHIPSLKGRPMSPSRSMSGRNLNAMLYKSQSNSKELNGHADTRPQSKRSVLDHSRFRPRSQTPTLGRQSRGYANRALSPDSIQSRKDDEQQTYDSIETTGQFLKWYEKIESKLTSESDQAIFQFKKDLQLKIKHCELLLDNVNTIESVLDEMVELFEQVIKQTEDVETICQGLRTESSELEDLHASITDRLSAYTALEPIMKLFNAPGDDVCLEPKFIPYLEQVDNSILSIRAHLRDKDGEFYLMRFQKCQTRGLSLIKHYFTHVMRGLSNDIGKDFNDKSGEVSEIRKKLLYDDFRAVSDTLRPRMFELQKRIKLNSEADTIFKDTQKVYFQTRRHWVHAYITDSLEEIKSQTLSQVHEKEDMAKTGVETQIPTLLGVWCEFVLSTFQDERDLYYAFFDNTDILPEDPERLKNFLEDITNLFHQQVRLMVIHEHNIAVLSGISRILYKFIKTNISVEGNDDENSDESVAPLFYDTIASILEDTQQRLVFRSESFIESQVRNYNIVNEELENLARELSAAIPQLSQENVGPVEENQNIEDISKPEKISEAYPVFVNALYIIKELTSSGLVDEVAQPLSNEAVNACKSHITTRATKSLRDKVEAHQVHWFVKHMLRHLERESTQYIKQQRS</sequence>
<evidence type="ECO:0000256" key="8">
    <source>
        <dbReference type="ARBA" id="ARBA00031339"/>
    </source>
</evidence>
<evidence type="ECO:0000256" key="6">
    <source>
        <dbReference type="ARBA" id="ARBA00023034"/>
    </source>
</evidence>
<evidence type="ECO:0000313" key="14">
    <source>
        <dbReference type="Proteomes" id="UP001150538"/>
    </source>
</evidence>
<dbReference type="Pfam" id="PF20671">
    <property type="entry name" value="COG3_C"/>
    <property type="match status" value="1"/>
</dbReference>
<feature type="compositionally biased region" description="Basic and acidic residues" evidence="10">
    <location>
        <begin position="88"/>
        <end position="107"/>
    </location>
</feature>
<dbReference type="OrthoDB" id="296793at2759"/>
<dbReference type="PANTHER" id="PTHR13302">
    <property type="entry name" value="CONSERVED OLIGOMERIC GOLGI COMPLEX COMPONENT 3"/>
    <property type="match status" value="1"/>
</dbReference>